<reference evidence="1 2" key="1">
    <citation type="journal article" date="2014" name="Genome Announc.">
        <title>Genome Sequence and Methylome of Soil Bacterium Gemmatirosa kalamazoonensis KBS708T, a Member of the Rarely Cultivated Gemmatimonadetes Phylum.</title>
        <authorList>
            <person name="Debruyn J.M."/>
            <person name="Radosevich M."/>
            <person name="Wommack K.E."/>
            <person name="Polson S.W."/>
            <person name="Hauser L.J."/>
            <person name="Fawaz M.N."/>
            <person name="Korlach J."/>
            <person name="Tsai Y.C."/>
        </authorList>
    </citation>
    <scope>NUCLEOTIDE SEQUENCE [LARGE SCALE GENOMIC DNA]</scope>
    <source>
        <strain evidence="1 2">KBS708</strain>
    </source>
</reference>
<proteinExistence type="predicted"/>
<dbReference type="InParanoid" id="W0RLR5"/>
<name>W0RLR5_9BACT</name>
<evidence type="ECO:0000313" key="2">
    <source>
        <dbReference type="Proteomes" id="UP000019151"/>
    </source>
</evidence>
<dbReference type="Proteomes" id="UP000019151">
    <property type="component" value="Chromosome"/>
</dbReference>
<dbReference type="InterPro" id="IPR034660">
    <property type="entry name" value="DinB/YfiT-like"/>
</dbReference>
<accession>W0RLR5</accession>
<dbReference type="Pfam" id="PF07609">
    <property type="entry name" value="DUF1572"/>
    <property type="match status" value="1"/>
</dbReference>
<dbReference type="PATRIC" id="fig|861299.3.peg.3916"/>
<dbReference type="RefSeq" id="WP_025412846.1">
    <property type="nucleotide sequence ID" value="NZ_CP007128.1"/>
</dbReference>
<dbReference type="EMBL" id="CP007128">
    <property type="protein sequence ID" value="AHG91397.1"/>
    <property type="molecule type" value="Genomic_DNA"/>
</dbReference>
<protein>
    <recommendedName>
        <fullName evidence="3">DinB-like domain protein</fullName>
    </recommendedName>
</protein>
<dbReference type="OrthoDB" id="68731at2"/>
<sequence length="173" mass="19706">MLSDFLDEYRRYRLLGEKAIAQLPDDALNRIPAADANSVAMLMRHVGGNLASRFTNFLAEDGEKPWRERDTEFETRDYTRAEVDEWWARGWSVLEREVGALADADLARTVHIRGQPLTVHQALCRSLAHVAMHVGQIVLLAREATGDRWQTLSIPKGKSAEYNRSPTLEKRPH</sequence>
<dbReference type="InterPro" id="IPR011466">
    <property type="entry name" value="DUF1572"/>
</dbReference>
<dbReference type="KEGG" id="gba:J421_3860"/>
<dbReference type="STRING" id="861299.J421_3860"/>
<dbReference type="eggNOG" id="COG2318">
    <property type="taxonomic scope" value="Bacteria"/>
</dbReference>
<gene>
    <name evidence="1" type="ORF">J421_3860</name>
</gene>
<dbReference type="SUPFAM" id="SSF109854">
    <property type="entry name" value="DinB/YfiT-like putative metalloenzymes"/>
    <property type="match status" value="1"/>
</dbReference>
<evidence type="ECO:0008006" key="3">
    <source>
        <dbReference type="Google" id="ProtNLM"/>
    </source>
</evidence>
<evidence type="ECO:0000313" key="1">
    <source>
        <dbReference type="EMBL" id="AHG91397.1"/>
    </source>
</evidence>
<organism evidence="1 2">
    <name type="scientific">Gemmatirosa kalamazoonensis</name>
    <dbReference type="NCBI Taxonomy" id="861299"/>
    <lineage>
        <taxon>Bacteria</taxon>
        <taxon>Pseudomonadati</taxon>
        <taxon>Gemmatimonadota</taxon>
        <taxon>Gemmatimonadia</taxon>
        <taxon>Gemmatimonadales</taxon>
        <taxon>Gemmatimonadaceae</taxon>
        <taxon>Gemmatirosa</taxon>
    </lineage>
</organism>
<keyword evidence="2" id="KW-1185">Reference proteome</keyword>
<dbReference type="HOGENOM" id="CLU_112806_0_0_0"/>
<dbReference type="AlphaFoldDB" id="W0RLR5"/>
<dbReference type="Gene3D" id="1.20.120.450">
    <property type="entry name" value="dinb family like domain"/>
    <property type="match status" value="1"/>
</dbReference>